<evidence type="ECO:0000313" key="4">
    <source>
        <dbReference type="EMBL" id="GAH46434.1"/>
    </source>
</evidence>
<feature type="domain" description="Fe-containing alcohol dehydrogenase-like C-terminal" evidence="3">
    <location>
        <begin position="222"/>
        <end position="290"/>
    </location>
</feature>
<reference evidence="4" key="1">
    <citation type="journal article" date="2014" name="Front. Microbiol.">
        <title>High frequency of phylogenetically diverse reductive dehalogenase-homologous genes in deep subseafloor sedimentary metagenomes.</title>
        <authorList>
            <person name="Kawai M."/>
            <person name="Futagami T."/>
            <person name="Toyoda A."/>
            <person name="Takaki Y."/>
            <person name="Nishi S."/>
            <person name="Hori S."/>
            <person name="Arai W."/>
            <person name="Tsubouchi T."/>
            <person name="Morono Y."/>
            <person name="Uchiyama I."/>
            <person name="Ito T."/>
            <person name="Fujiyama A."/>
            <person name="Inagaki F."/>
            <person name="Takami H."/>
        </authorList>
    </citation>
    <scope>NUCLEOTIDE SEQUENCE</scope>
    <source>
        <strain evidence="4">Expedition CK06-06</strain>
    </source>
</reference>
<name>X1GXS8_9ZZZZ</name>
<dbReference type="PANTHER" id="PTHR11496:SF83">
    <property type="entry name" value="HYDROXYACID-OXOACID TRANSHYDROGENASE, MITOCHONDRIAL"/>
    <property type="match status" value="1"/>
</dbReference>
<evidence type="ECO:0000259" key="2">
    <source>
        <dbReference type="Pfam" id="PF00465"/>
    </source>
</evidence>
<proteinExistence type="predicted"/>
<dbReference type="Pfam" id="PF00465">
    <property type="entry name" value="Fe-ADH"/>
    <property type="match status" value="1"/>
</dbReference>
<dbReference type="AlphaFoldDB" id="X1GXS8"/>
<dbReference type="InterPro" id="IPR056798">
    <property type="entry name" value="ADH_Fe_C"/>
</dbReference>
<dbReference type="Gene3D" id="3.40.50.1970">
    <property type="match status" value="1"/>
</dbReference>
<organism evidence="4">
    <name type="scientific">marine sediment metagenome</name>
    <dbReference type="NCBI Taxonomy" id="412755"/>
    <lineage>
        <taxon>unclassified sequences</taxon>
        <taxon>metagenomes</taxon>
        <taxon>ecological metagenomes</taxon>
    </lineage>
</organism>
<dbReference type="Pfam" id="PF25137">
    <property type="entry name" value="ADH_Fe_C"/>
    <property type="match status" value="1"/>
</dbReference>
<dbReference type="InterPro" id="IPR039697">
    <property type="entry name" value="Alcohol_dehydrogenase_Fe"/>
</dbReference>
<comment type="caution">
    <text evidence="4">The sequence shown here is derived from an EMBL/GenBank/DDBJ whole genome shotgun (WGS) entry which is preliminary data.</text>
</comment>
<feature type="domain" description="Alcohol dehydrogenase iron-type/glycerol dehydrogenase GldA" evidence="2">
    <location>
        <begin position="38"/>
        <end position="209"/>
    </location>
</feature>
<dbReference type="EMBL" id="BARU01006266">
    <property type="protein sequence ID" value="GAH46434.1"/>
    <property type="molecule type" value="Genomic_DNA"/>
</dbReference>
<evidence type="ECO:0000256" key="1">
    <source>
        <dbReference type="ARBA" id="ARBA00023002"/>
    </source>
</evidence>
<dbReference type="GO" id="GO:0004022">
    <property type="term" value="F:alcohol dehydrogenase (NAD+) activity"/>
    <property type="evidence" value="ECO:0007669"/>
    <property type="project" value="TreeGrafter"/>
</dbReference>
<dbReference type="GO" id="GO:0046872">
    <property type="term" value="F:metal ion binding"/>
    <property type="evidence" value="ECO:0007669"/>
    <property type="project" value="InterPro"/>
</dbReference>
<dbReference type="Gene3D" id="1.20.1090.10">
    <property type="entry name" value="Dehydroquinate synthase-like - alpha domain"/>
    <property type="match status" value="1"/>
</dbReference>
<keyword evidence="1" id="KW-0560">Oxidoreductase</keyword>
<gene>
    <name evidence="4" type="ORF">S03H2_12305</name>
</gene>
<dbReference type="SUPFAM" id="SSF56796">
    <property type="entry name" value="Dehydroquinate synthase-like"/>
    <property type="match status" value="1"/>
</dbReference>
<dbReference type="PANTHER" id="PTHR11496">
    <property type="entry name" value="ALCOHOL DEHYDROGENASE"/>
    <property type="match status" value="1"/>
</dbReference>
<accession>X1GXS8</accession>
<evidence type="ECO:0000259" key="3">
    <source>
        <dbReference type="Pfam" id="PF25137"/>
    </source>
</evidence>
<sequence length="294" mass="32340">MENKTEQNPDQISEQIRALMNLLKGRAPGGLLTAFRSPQVIFGMTALNRIKNYLDGNLEEGERRVLIITDDFTEKFASPISNILGKINIDSRVWSGVKQEVPIDTIDEAVKICEDFKPRVFVAIGGGSVLDTTKALMIKYEKPETNLFMVSALEPLGLRKKIKYFVAIPTTSGTGSEVTLASMLTDISRDPPKKFTVSHPELIPDYTVLITDFVKDMPPFLTMATGLDALAHAAGSYVSNIGTPFADAMNIYAIKEIIKYLPRAVKYGAKDIEARAHMQIAASMAGLGFIHSRV</sequence>
<feature type="non-terminal residue" evidence="4">
    <location>
        <position position="294"/>
    </location>
</feature>
<protein>
    <submittedName>
        <fullName evidence="4">Uncharacterized protein</fullName>
    </submittedName>
</protein>
<dbReference type="InterPro" id="IPR001670">
    <property type="entry name" value="ADH_Fe/GldA"/>
</dbReference>